<protein>
    <recommendedName>
        <fullName evidence="4">DUF304 domain-containing protein</fullName>
    </recommendedName>
</protein>
<dbReference type="RefSeq" id="WP_338399038.1">
    <property type="nucleotide sequence ID" value="NZ_AP025295.1"/>
</dbReference>
<dbReference type="EMBL" id="AP025295">
    <property type="protein sequence ID" value="BDD01614.1"/>
    <property type="molecule type" value="Genomic_DNA"/>
</dbReference>
<keyword evidence="2" id="KW-0614">Plasmid</keyword>
<sequence length="210" mass="24179">MRFLHLNSHKVKFLIVFCLSIGFILSEAFYWSIIYNDQIGINIFFNIVACLLFGVMLTLIILPIAYAGWFMKNYPRSKVYNRLSINTLTSNGFRFDKINESTRFHFTEEILKGKVKGFTVILDSSGFRNLSIFLEAEPSRSIGENKIHEIENKLDFMKGALVYGGVSLTYKKDQILTNRTEVLIKNIEDTIRILIPYGVKPYDINTTAHS</sequence>
<evidence type="ECO:0008006" key="4">
    <source>
        <dbReference type="Google" id="ProtNLM"/>
    </source>
</evidence>
<accession>A0ABN6LFJ3</accession>
<dbReference type="Proteomes" id="UP001354989">
    <property type="component" value="Plasmid pPP3"/>
</dbReference>
<keyword evidence="1" id="KW-0812">Transmembrane</keyword>
<evidence type="ECO:0000313" key="2">
    <source>
        <dbReference type="EMBL" id="BDD01614.1"/>
    </source>
</evidence>
<keyword evidence="3" id="KW-1185">Reference proteome</keyword>
<evidence type="ECO:0000256" key="1">
    <source>
        <dbReference type="SAM" id="Phobius"/>
    </source>
</evidence>
<geneLocation type="plasmid" evidence="2 3">
    <name>pPP3</name>
</geneLocation>
<gene>
    <name evidence="2" type="ORF">PEPS_38940</name>
</gene>
<feature type="transmembrane region" description="Helical" evidence="1">
    <location>
        <begin position="12"/>
        <end position="31"/>
    </location>
</feature>
<evidence type="ECO:0000313" key="3">
    <source>
        <dbReference type="Proteomes" id="UP001354989"/>
    </source>
</evidence>
<keyword evidence="1" id="KW-0472">Membrane</keyword>
<proteinExistence type="predicted"/>
<organism evidence="2 3">
    <name type="scientific">Persicobacter psychrovividus</name>
    <dbReference type="NCBI Taxonomy" id="387638"/>
    <lineage>
        <taxon>Bacteria</taxon>
        <taxon>Pseudomonadati</taxon>
        <taxon>Bacteroidota</taxon>
        <taxon>Cytophagia</taxon>
        <taxon>Cytophagales</taxon>
        <taxon>Persicobacteraceae</taxon>
        <taxon>Persicobacter</taxon>
    </lineage>
</organism>
<feature type="transmembrane region" description="Helical" evidence="1">
    <location>
        <begin position="43"/>
        <end position="69"/>
    </location>
</feature>
<reference evidence="2 3" key="1">
    <citation type="submission" date="2021-12" db="EMBL/GenBank/DDBJ databases">
        <title>Genome sequencing of bacteria with rrn-lacking chromosome and rrn-plasmid.</title>
        <authorList>
            <person name="Anda M."/>
            <person name="Iwasaki W."/>
        </authorList>
    </citation>
    <scope>NUCLEOTIDE SEQUENCE [LARGE SCALE GENOMIC DNA]</scope>
    <source>
        <strain evidence="2 3">NBRC 101262</strain>
        <plasmid evidence="2 3">pPP3</plasmid>
    </source>
</reference>
<keyword evidence="1" id="KW-1133">Transmembrane helix</keyword>
<name>A0ABN6LFJ3_9BACT</name>